<protein>
    <submittedName>
        <fullName evidence="3">Universal stress protein UspA</fullName>
    </submittedName>
</protein>
<evidence type="ECO:0000313" key="3">
    <source>
        <dbReference type="EMBL" id="QLH03081.1"/>
    </source>
</evidence>
<dbReference type="PANTHER" id="PTHR46268:SF6">
    <property type="entry name" value="UNIVERSAL STRESS PROTEIN UP12"/>
    <property type="match status" value="1"/>
</dbReference>
<dbReference type="RefSeq" id="WP_179360186.1">
    <property type="nucleotide sequence ID" value="NZ_CP026993.1"/>
</dbReference>
<dbReference type="PRINTS" id="PR01438">
    <property type="entry name" value="UNVRSLSTRESS"/>
</dbReference>
<name>A0A7D5R836_9ARCH</name>
<dbReference type="EMBL" id="CP026993">
    <property type="protein sequence ID" value="QLH03081.1"/>
    <property type="molecule type" value="Genomic_DNA"/>
</dbReference>
<dbReference type="GeneID" id="56059525"/>
<dbReference type="Gene3D" id="3.40.50.620">
    <property type="entry name" value="HUPs"/>
    <property type="match status" value="1"/>
</dbReference>
<dbReference type="SUPFAM" id="SSF52402">
    <property type="entry name" value="Adenine nucleotide alpha hydrolases-like"/>
    <property type="match status" value="1"/>
</dbReference>
<dbReference type="PANTHER" id="PTHR46268">
    <property type="entry name" value="STRESS RESPONSE PROTEIN NHAX"/>
    <property type="match status" value="1"/>
</dbReference>
<organism evidence="3 4">
    <name type="scientific">Nitrosopumilus cobalaminigenes</name>
    <dbReference type="NCBI Taxonomy" id="1470066"/>
    <lineage>
        <taxon>Archaea</taxon>
        <taxon>Nitrososphaerota</taxon>
        <taxon>Nitrososphaeria</taxon>
        <taxon>Nitrosopumilales</taxon>
        <taxon>Nitrosopumilaceae</taxon>
        <taxon>Nitrosopumilus</taxon>
    </lineage>
</organism>
<dbReference type="Proteomes" id="UP000509771">
    <property type="component" value="Chromosome"/>
</dbReference>
<accession>A0A7D5R836</accession>
<dbReference type="Pfam" id="PF00582">
    <property type="entry name" value="Usp"/>
    <property type="match status" value="1"/>
</dbReference>
<dbReference type="CDD" id="cd00293">
    <property type="entry name" value="USP-like"/>
    <property type="match status" value="1"/>
</dbReference>
<sequence>MTRNNFQKILVPVDGSPYSEKALTRASELAQVFDSKIILIYVVEKSIPINLLDHKEYLEILRKFGNKTLEKANIILSKNGISAKLLLKEGNIFNEIEKVVKKEKCDLVIVGNKGLGSVARLLLGSVSNKISQSCTCSVLIVK</sequence>
<evidence type="ECO:0000313" key="4">
    <source>
        <dbReference type="Proteomes" id="UP000509771"/>
    </source>
</evidence>
<dbReference type="InterPro" id="IPR006016">
    <property type="entry name" value="UspA"/>
</dbReference>
<comment type="similarity">
    <text evidence="1">Belongs to the universal stress protein A family.</text>
</comment>
<dbReference type="AlphaFoldDB" id="A0A7D5R836"/>
<dbReference type="PIRSF" id="PIRSF006276">
    <property type="entry name" value="UspA"/>
    <property type="match status" value="1"/>
</dbReference>
<dbReference type="InterPro" id="IPR014729">
    <property type="entry name" value="Rossmann-like_a/b/a_fold"/>
</dbReference>
<dbReference type="KEGG" id="ncl:C5F47_05725"/>
<proteinExistence type="inferred from homology"/>
<dbReference type="InterPro" id="IPR006015">
    <property type="entry name" value="Universal_stress_UspA"/>
</dbReference>
<keyword evidence="4" id="KW-1185">Reference proteome</keyword>
<reference evidence="3 4" key="1">
    <citation type="submission" date="2018-02" db="EMBL/GenBank/DDBJ databases">
        <title>Complete genome of Nitrosopumilus cobalaminigenes HCA1.</title>
        <authorList>
            <person name="Qin W."/>
            <person name="Zheng Y."/>
            <person name="Stahl D.A."/>
        </authorList>
    </citation>
    <scope>NUCLEOTIDE SEQUENCE [LARGE SCALE GENOMIC DNA]</scope>
    <source>
        <strain evidence="3 4">HCA1</strain>
    </source>
</reference>
<feature type="domain" description="UspA" evidence="2">
    <location>
        <begin position="6"/>
        <end position="142"/>
    </location>
</feature>
<dbReference type="OrthoDB" id="105697at2157"/>
<gene>
    <name evidence="3" type="ORF">C5F47_05725</name>
</gene>
<evidence type="ECO:0000259" key="2">
    <source>
        <dbReference type="Pfam" id="PF00582"/>
    </source>
</evidence>
<evidence type="ECO:0000256" key="1">
    <source>
        <dbReference type="ARBA" id="ARBA00008791"/>
    </source>
</evidence>